<dbReference type="EMBL" id="KK114637">
    <property type="protein sequence ID" value="KFM62945.1"/>
    <property type="molecule type" value="Genomic_DNA"/>
</dbReference>
<protein>
    <submittedName>
        <fullName evidence="1">Uncharacterized protein</fullName>
    </submittedName>
</protein>
<dbReference type="AlphaFoldDB" id="A0A087TCV6"/>
<sequence>MFCCQMLSASRSFVIVLRKLLIYFEWTHELMDRSERRISASSSLSGFYILFGNAVVFYQDGGLCLLYKKIARECYPIINC</sequence>
<gene>
    <name evidence="1" type="ORF">X975_06508</name>
</gene>
<feature type="non-terminal residue" evidence="1">
    <location>
        <position position="80"/>
    </location>
</feature>
<evidence type="ECO:0000313" key="1">
    <source>
        <dbReference type="EMBL" id="KFM62945.1"/>
    </source>
</evidence>
<organism evidence="1 2">
    <name type="scientific">Stegodyphus mimosarum</name>
    <name type="common">African social velvet spider</name>
    <dbReference type="NCBI Taxonomy" id="407821"/>
    <lineage>
        <taxon>Eukaryota</taxon>
        <taxon>Metazoa</taxon>
        <taxon>Ecdysozoa</taxon>
        <taxon>Arthropoda</taxon>
        <taxon>Chelicerata</taxon>
        <taxon>Arachnida</taxon>
        <taxon>Araneae</taxon>
        <taxon>Araneomorphae</taxon>
        <taxon>Entelegynae</taxon>
        <taxon>Eresoidea</taxon>
        <taxon>Eresidae</taxon>
        <taxon>Stegodyphus</taxon>
    </lineage>
</organism>
<accession>A0A087TCV6</accession>
<proteinExistence type="predicted"/>
<reference evidence="1 2" key="1">
    <citation type="submission" date="2013-11" db="EMBL/GenBank/DDBJ databases">
        <title>Genome sequencing of Stegodyphus mimosarum.</title>
        <authorList>
            <person name="Bechsgaard J."/>
        </authorList>
    </citation>
    <scope>NUCLEOTIDE SEQUENCE [LARGE SCALE GENOMIC DNA]</scope>
</reference>
<dbReference type="Proteomes" id="UP000054359">
    <property type="component" value="Unassembled WGS sequence"/>
</dbReference>
<keyword evidence="2" id="KW-1185">Reference proteome</keyword>
<evidence type="ECO:0000313" key="2">
    <source>
        <dbReference type="Proteomes" id="UP000054359"/>
    </source>
</evidence>
<name>A0A087TCV6_STEMI</name>